<comment type="subcellular location">
    <subcellularLocation>
        <location evidence="1">Membrane</location>
        <topology evidence="1">Multi-pass membrane protein</topology>
    </subcellularLocation>
</comment>
<dbReference type="STRING" id="183478.A0A364NG92"/>
<keyword evidence="14" id="KW-1185">Reference proteome</keyword>
<feature type="transmembrane region" description="Helical" evidence="11">
    <location>
        <begin position="576"/>
        <end position="598"/>
    </location>
</feature>
<feature type="transmembrane region" description="Helical" evidence="11">
    <location>
        <begin position="1317"/>
        <end position="1338"/>
    </location>
</feature>
<feature type="region of interest" description="Disordered" evidence="10">
    <location>
        <begin position="92"/>
        <end position="124"/>
    </location>
</feature>
<dbReference type="EC" id="3.6.1.3" evidence="13"/>
<evidence type="ECO:0000256" key="1">
    <source>
        <dbReference type="ARBA" id="ARBA00004141"/>
    </source>
</evidence>
<dbReference type="EC" id="3.6.1.15" evidence="13"/>
<proteinExistence type="inferred from homology"/>
<organism evidence="13 14">
    <name type="scientific">Stemphylium lycopersici</name>
    <name type="common">Tomato gray leaf spot disease fungus</name>
    <name type="synonym">Thyrospora lycopersici</name>
    <dbReference type="NCBI Taxonomy" id="183478"/>
    <lineage>
        <taxon>Eukaryota</taxon>
        <taxon>Fungi</taxon>
        <taxon>Dikarya</taxon>
        <taxon>Ascomycota</taxon>
        <taxon>Pezizomycotina</taxon>
        <taxon>Dothideomycetes</taxon>
        <taxon>Pleosporomycetidae</taxon>
        <taxon>Pleosporales</taxon>
        <taxon>Pleosporineae</taxon>
        <taxon>Pleosporaceae</taxon>
        <taxon>Stemphylium</taxon>
    </lineage>
</organism>
<reference evidence="14" key="1">
    <citation type="submission" date="2018-05" db="EMBL/GenBank/DDBJ databases">
        <title>Draft genome sequence of Stemphylium lycopersici strain CIDEFI 213.</title>
        <authorList>
            <person name="Medina R."/>
            <person name="Franco M.E.E."/>
            <person name="Lucentini C.G."/>
            <person name="Saparrat M.C.N."/>
            <person name="Balatti P.A."/>
        </authorList>
    </citation>
    <scope>NUCLEOTIDE SEQUENCE [LARGE SCALE GENOMIC DNA]</scope>
    <source>
        <strain evidence="14">CIDEFI 213</strain>
    </source>
</reference>
<dbReference type="Proteomes" id="UP000249619">
    <property type="component" value="Unassembled WGS sequence"/>
</dbReference>
<evidence type="ECO:0000256" key="8">
    <source>
        <dbReference type="ARBA" id="ARBA00023136"/>
    </source>
</evidence>
<feature type="transmembrane region" description="Helical" evidence="11">
    <location>
        <begin position="1277"/>
        <end position="1305"/>
    </location>
</feature>
<feature type="compositionally biased region" description="Basic and acidic residues" evidence="10">
    <location>
        <begin position="1734"/>
        <end position="1745"/>
    </location>
</feature>
<dbReference type="PANTHER" id="PTHR19241">
    <property type="entry name" value="ATP-BINDING CASSETTE TRANSPORTER"/>
    <property type="match status" value="1"/>
</dbReference>
<dbReference type="InterPro" id="IPR027417">
    <property type="entry name" value="P-loop_NTPase"/>
</dbReference>
<keyword evidence="8 11" id="KW-0472">Membrane</keyword>
<dbReference type="InterPro" id="IPR003439">
    <property type="entry name" value="ABC_transporter-like_ATP-bd"/>
</dbReference>
<keyword evidence="3" id="KW-0813">Transport</keyword>
<evidence type="ECO:0000256" key="3">
    <source>
        <dbReference type="ARBA" id="ARBA00022448"/>
    </source>
</evidence>
<feature type="compositionally biased region" description="Basic and acidic residues" evidence="10">
    <location>
        <begin position="99"/>
        <end position="112"/>
    </location>
</feature>
<feature type="region of interest" description="Disordered" evidence="10">
    <location>
        <begin position="1861"/>
        <end position="1888"/>
    </location>
</feature>
<dbReference type="EMBL" id="QGDH01000005">
    <property type="protein sequence ID" value="RAR16121.1"/>
    <property type="molecule type" value="Genomic_DNA"/>
</dbReference>
<dbReference type="FunFam" id="3.40.50.300:FF:001010">
    <property type="entry name" value="ABC multidrug transporter (Eurofung)"/>
    <property type="match status" value="1"/>
</dbReference>
<keyword evidence="5" id="KW-0547">Nucleotide-binding</keyword>
<feature type="transmembrane region" description="Helical" evidence="11">
    <location>
        <begin position="618"/>
        <end position="643"/>
    </location>
</feature>
<feature type="transmembrane region" description="Helical" evidence="11">
    <location>
        <begin position="541"/>
        <end position="564"/>
    </location>
</feature>
<dbReference type="OrthoDB" id="245989at2759"/>
<keyword evidence="9" id="KW-0175">Coiled coil</keyword>
<feature type="transmembrane region" description="Helical" evidence="11">
    <location>
        <begin position="710"/>
        <end position="729"/>
    </location>
</feature>
<feature type="transmembrane region" description="Helical" evidence="11">
    <location>
        <begin position="1469"/>
        <end position="1487"/>
    </location>
</feature>
<dbReference type="Pfam" id="PF01061">
    <property type="entry name" value="ABC2_membrane"/>
    <property type="match status" value="2"/>
</dbReference>
<dbReference type="GO" id="GO:0140359">
    <property type="term" value="F:ABC-type transporter activity"/>
    <property type="evidence" value="ECO:0007669"/>
    <property type="project" value="InterPro"/>
</dbReference>
<feature type="compositionally biased region" description="Low complexity" evidence="10">
    <location>
        <begin position="1544"/>
        <end position="1557"/>
    </location>
</feature>
<evidence type="ECO:0000256" key="11">
    <source>
        <dbReference type="SAM" id="Phobius"/>
    </source>
</evidence>
<dbReference type="InterPro" id="IPR010929">
    <property type="entry name" value="PDR_CDR_ABC"/>
</dbReference>
<feature type="region of interest" description="Disordered" evidence="10">
    <location>
        <begin position="1784"/>
        <end position="1840"/>
    </location>
</feature>
<evidence type="ECO:0000259" key="12">
    <source>
        <dbReference type="PROSITE" id="PS50893"/>
    </source>
</evidence>
<keyword evidence="4 11" id="KW-0812">Transmembrane</keyword>
<evidence type="ECO:0000256" key="10">
    <source>
        <dbReference type="SAM" id="MobiDB-lite"/>
    </source>
</evidence>
<accession>A0A364NG92</accession>
<gene>
    <name evidence="13" type="ORF">DDE83_000478</name>
</gene>
<dbReference type="InterPro" id="IPR013525">
    <property type="entry name" value="ABC2_TM"/>
</dbReference>
<dbReference type="Gene3D" id="3.40.50.300">
    <property type="entry name" value="P-loop containing nucleotide triphosphate hydrolases"/>
    <property type="match status" value="2"/>
</dbReference>
<dbReference type="InterPro" id="IPR034003">
    <property type="entry name" value="ABCG_PDR_2"/>
</dbReference>
<dbReference type="CDD" id="cd03232">
    <property type="entry name" value="ABCG_PDR_domain2"/>
    <property type="match status" value="1"/>
</dbReference>
<dbReference type="CDD" id="cd03233">
    <property type="entry name" value="ABCG_PDR_domain1"/>
    <property type="match status" value="1"/>
</dbReference>
<feature type="transmembrane region" description="Helical" evidence="11">
    <location>
        <begin position="650"/>
        <end position="671"/>
    </location>
</feature>
<feature type="domain" description="ABC transporter" evidence="12">
    <location>
        <begin position="173"/>
        <end position="431"/>
    </location>
</feature>
<dbReference type="GO" id="GO:0016887">
    <property type="term" value="F:ATP hydrolysis activity"/>
    <property type="evidence" value="ECO:0007669"/>
    <property type="project" value="InterPro"/>
</dbReference>
<comment type="caution">
    <text evidence="13">The sequence shown here is derived from an EMBL/GenBank/DDBJ whole genome shotgun (WGS) entry which is preliminary data.</text>
</comment>
<dbReference type="SMART" id="SM00382">
    <property type="entry name" value="AAA"/>
    <property type="match status" value="2"/>
</dbReference>
<feature type="region of interest" description="Disordered" evidence="10">
    <location>
        <begin position="1718"/>
        <end position="1763"/>
    </location>
</feature>
<feature type="transmembrane region" description="Helical" evidence="11">
    <location>
        <begin position="1209"/>
        <end position="1226"/>
    </location>
</feature>
<feature type="compositionally biased region" description="Basic and acidic residues" evidence="10">
    <location>
        <begin position="1752"/>
        <end position="1761"/>
    </location>
</feature>
<dbReference type="FunFam" id="3.40.50.300:FF:000054">
    <property type="entry name" value="ABC multidrug transporter atrF"/>
    <property type="match status" value="1"/>
</dbReference>
<dbReference type="Pfam" id="PF19055">
    <property type="entry name" value="ABC2_membrane_7"/>
    <property type="match status" value="1"/>
</dbReference>
<name>A0A364NG92_STELY</name>
<dbReference type="GO" id="GO:0016020">
    <property type="term" value="C:membrane"/>
    <property type="evidence" value="ECO:0007669"/>
    <property type="project" value="UniProtKB-SubCell"/>
</dbReference>
<feature type="transmembrane region" description="Helical" evidence="11">
    <location>
        <begin position="1345"/>
        <end position="1365"/>
    </location>
</feature>
<feature type="compositionally biased region" description="Low complexity" evidence="10">
    <location>
        <begin position="1800"/>
        <end position="1814"/>
    </location>
</feature>
<dbReference type="GO" id="GO:0005524">
    <property type="term" value="F:ATP binding"/>
    <property type="evidence" value="ECO:0007669"/>
    <property type="project" value="UniProtKB-KW"/>
</dbReference>
<evidence type="ECO:0000313" key="14">
    <source>
        <dbReference type="Proteomes" id="UP000249619"/>
    </source>
</evidence>
<dbReference type="Pfam" id="PF14510">
    <property type="entry name" value="ABC_trans_N"/>
    <property type="match status" value="1"/>
</dbReference>
<dbReference type="Pfam" id="PF00005">
    <property type="entry name" value="ABC_tran"/>
    <property type="match status" value="2"/>
</dbReference>
<dbReference type="PROSITE" id="PS00211">
    <property type="entry name" value="ABC_TRANSPORTER_1"/>
    <property type="match status" value="1"/>
</dbReference>
<evidence type="ECO:0000256" key="5">
    <source>
        <dbReference type="ARBA" id="ARBA00022741"/>
    </source>
</evidence>
<dbReference type="Pfam" id="PF06422">
    <property type="entry name" value="PDR_CDR"/>
    <property type="match status" value="1"/>
</dbReference>
<dbReference type="SUPFAM" id="SSF52540">
    <property type="entry name" value="P-loop containing nucleoside triphosphate hydrolases"/>
    <property type="match status" value="2"/>
</dbReference>
<feature type="transmembrane region" description="Helical" evidence="11">
    <location>
        <begin position="1683"/>
        <end position="1709"/>
    </location>
</feature>
<dbReference type="PROSITE" id="PS50893">
    <property type="entry name" value="ABC_TRANSPORTER_2"/>
    <property type="match status" value="2"/>
</dbReference>
<feature type="region of interest" description="Disordered" evidence="10">
    <location>
        <begin position="24"/>
        <end position="62"/>
    </location>
</feature>
<feature type="coiled-coil region" evidence="9">
    <location>
        <begin position="826"/>
        <end position="853"/>
    </location>
</feature>
<dbReference type="InterPro" id="IPR017871">
    <property type="entry name" value="ABC_transporter-like_CS"/>
</dbReference>
<dbReference type="InterPro" id="IPR034001">
    <property type="entry name" value="ABCG_PDR_1"/>
</dbReference>
<evidence type="ECO:0000256" key="6">
    <source>
        <dbReference type="ARBA" id="ARBA00022840"/>
    </source>
</evidence>
<sequence length="1987" mass="220160">MDNATLQNAQIQEHTEGATYEAIHPNRNHVKHDNDSVRTPSIDGATARNSPKPDEIGYSDARGGVNVHRAESDFAELSKELSRASNLSRQLSRVRSKQSRKDQAVTDVEKAGVEGSESSDEPFDLEATLRGGRDEEEAAGIKSKRIGVMWDGLTVSGMGGVKNYVKTFPDAFVSFFNVVETAANLLGLGKKGKEFDILKDFKGVVKPGEMVLVLGKPGSGCTTFLKVISNQRYGYTKVDGDVSYGPFDADFFEKRYRGEAVYCEEDENHHPTLTVGQTLDFALETKVPGKRPAGLSRQDFKEKVIDLMLKMFNIEHTRNTIVGNPFVRGVSGGERKRVSIAETMITGASLMSWDNSTRGLDASTAVDYARSLRVLTNIYKTTTFVSLYQASENIYKCFDKVMVIDNGRQVYFGPAQEARAYFESLGFLEKPRQTTPDYLTGCTDLFEREFKPGMSEKDVPSTPEALAEAFKKSETAARLDAEMVAYKAQMDQEKHVYDDFQIAVKESKRHAPQKSVYSIPFHLQVWALAKRQFLLKWQDKFALVVSWITSLAVAIITGTVWLDLPDTSEGAFTRGGVLFIALLFNAFQAFSELASTMLGRPIINKHRAFTFHRPSALWIAQIGVDLLFASAQILVFSIIVYFMTNLVRDAGAFFTFALVIITGYLAMTLFFRTVGCLCPDFDVAIRLAATIITLFVLTSGYLIQWDSEQVWLRWIFYINALGLGFSALMMNEFSRLDLTCAGSSLIPSGPGYDDPNAQICTLPGSQPGNPIVSGTDYIKTSFTWDPSDLWMHYGIMVALIVGFLLANAFLGEFVKWGAGGRTVTFFVKEDKELKELNAKLLEKREKRNRGEDSSDKGSDLNIASKAVLTWEDLCYDVPVPSGELRLLKHIYGYVKPGQLTALMGASGAGKTTLLDVLANRKNIGVIHGDKLVDGKAPGIAFQRGTAYAEQLDVHEPATTVREALRFSADLRQPFETPQSEKYAYVEEVIALLEMEDIADAIIGDPESGLAVEQRKRVTIGVELAAKPELLLFLDEPTSGLDSQSAFNIVRFLRKLAAAGQAILCTIHQPNSALFENFDRLLLLQRGGQCVYFGDIGKDAHVLLKYFHKHGADCPPSANPAEWMLDAVGAGSAPRIGDKDWADIWADSEEFAEVKRHIVEVKQERLAAVGNTEPVEQKEFATPLSYQIKQVVKRQNLSFWRTPNYGFTRLFNHVIIALLTGLMYLQLDDSRASLQYRVFIIFQVTVLPALILAQVEPKYAMQRMISFREQMSKAYKTFPFALSMVLAEMPYSVLCAVCFFLPLYYIPGLNSDSSRAGYQFFIVLITEIFSVTLAQAIAALTPSPFIAAYCNPFIIIIFALFCGVTIPKPSIPKFWRVWLYELNPFTRLIGGMVVTELHDLSVQCTSTEFNQFQAPQGQECGSYMSDFFSNGGPGYLLNNATEACQYCAYKVGDEFYTPLGYEFSNRWRDLGIFAAFIASNLVILFVAANTAQRVYRAGYFGSVCARRRDWDAVPHVAATNVVTQATGIETIADESLSSYQTEQCTSPTAPSLASSSTKSESEEGHFPIPQVQGVVPGRRRLLPLKSSTSSTIHSPSSPLFTSRYPRISPPGFLYPSTIVPQRLSDSPSLSQPTVPANNFLQTPASIGDRFETPAMMTTTLTTSQPSMMNQANYRLAYLPEGYKILLIGTLAMLALMVMCACLIFCINFPLKTWRVFGGDGDDGNVKKSGRKKEHVKNDKRPFDKPSKYASRHGSGDGYEKTGEGGIEMQHHRYPHRWAGEEGLYTSQPRASFPGGIERRLSSPSPRPSSSTTSSPQNPFLDVPAPPPRPAGHAEPWELGSSKRVKRSEVEYKTEYAAFFSHHPDFQSHPSSSSSPSSPANPASPTPTCTLNVSSTHDLESGIAPTPARAVSIHHRGSSREAREHGGDIARVRSIVKKSVDWFDQGFEYMDGAVDGFVARVARWTDDYDDDEKASLLPMARGGVDMEMY</sequence>
<evidence type="ECO:0000256" key="7">
    <source>
        <dbReference type="ARBA" id="ARBA00022989"/>
    </source>
</evidence>
<keyword evidence="13" id="KW-0378">Hydrolase</keyword>
<evidence type="ECO:0000313" key="13">
    <source>
        <dbReference type="EMBL" id="RAR16121.1"/>
    </source>
</evidence>
<feature type="transmembrane region" description="Helical" evidence="11">
    <location>
        <begin position="1238"/>
        <end position="1256"/>
    </location>
</feature>
<feature type="compositionally biased region" description="Low complexity" evidence="10">
    <location>
        <begin position="1865"/>
        <end position="1885"/>
    </location>
</feature>
<dbReference type="InterPro" id="IPR043926">
    <property type="entry name" value="ABCG_dom"/>
</dbReference>
<evidence type="ECO:0000256" key="4">
    <source>
        <dbReference type="ARBA" id="ARBA00022692"/>
    </source>
</evidence>
<evidence type="ECO:0000256" key="2">
    <source>
        <dbReference type="ARBA" id="ARBA00006012"/>
    </source>
</evidence>
<feature type="transmembrane region" description="Helical" evidence="11">
    <location>
        <begin position="683"/>
        <end position="703"/>
    </location>
</feature>
<keyword evidence="6" id="KW-0067">ATP-binding</keyword>
<protein>
    <submittedName>
        <fullName evidence="13">ABC transporter CDR4</fullName>
        <ecNumber evidence="13">3.6.1.15</ecNumber>
        <ecNumber evidence="13">3.6.1.3</ecNumber>
    </submittedName>
</protein>
<comment type="similarity">
    <text evidence="2">Belongs to the ABC transporter superfamily. ABCG family. PDR (TC 3.A.1.205) subfamily.</text>
</comment>
<dbReference type="InterPro" id="IPR003593">
    <property type="entry name" value="AAA+_ATPase"/>
</dbReference>
<dbReference type="InterPro" id="IPR029481">
    <property type="entry name" value="ABC_trans_N"/>
</dbReference>
<feature type="transmembrane region" description="Helical" evidence="11">
    <location>
        <begin position="790"/>
        <end position="810"/>
    </location>
</feature>
<feature type="domain" description="ABC transporter" evidence="12">
    <location>
        <begin position="868"/>
        <end position="1111"/>
    </location>
</feature>
<keyword evidence="7 11" id="KW-1133">Transmembrane helix</keyword>
<evidence type="ECO:0000256" key="9">
    <source>
        <dbReference type="SAM" id="Coils"/>
    </source>
</evidence>
<feature type="region of interest" description="Disordered" evidence="10">
    <location>
        <begin position="1538"/>
        <end position="1569"/>
    </location>
</feature>